<comment type="catalytic activity">
    <reaction evidence="4">
        <text>a long-chain fatty acyl-CoA + 2 NADPH + 2 H(+) = a long-chain primary fatty alcohol + 2 NADP(+) + CoA</text>
        <dbReference type="Rhea" id="RHEA:52716"/>
        <dbReference type="ChEBI" id="CHEBI:15378"/>
        <dbReference type="ChEBI" id="CHEBI:57287"/>
        <dbReference type="ChEBI" id="CHEBI:57783"/>
        <dbReference type="ChEBI" id="CHEBI:58349"/>
        <dbReference type="ChEBI" id="CHEBI:77396"/>
        <dbReference type="ChEBI" id="CHEBI:83139"/>
        <dbReference type="EC" id="1.2.1.84"/>
    </reaction>
</comment>
<proteinExistence type="inferred from homology"/>
<keyword evidence="8" id="KW-1185">Reference proteome</keyword>
<comment type="caution">
    <text evidence="7">The sequence shown here is derived from an EMBL/GenBank/DDBJ whole genome shotgun (WGS) entry which is preliminary data.</text>
</comment>
<comment type="function">
    <text evidence="4">Catalyzes the reduction of fatty acyl-CoA to fatty alcohols.</text>
</comment>
<dbReference type="Pfam" id="PF07993">
    <property type="entry name" value="NAD_binding_4"/>
    <property type="match status" value="1"/>
</dbReference>
<keyword evidence="4" id="KW-0560">Oxidoreductase</keyword>
<reference evidence="7" key="1">
    <citation type="submission" date="2020-01" db="EMBL/GenBank/DDBJ databases">
        <authorList>
            <person name="Mishra B."/>
        </authorList>
    </citation>
    <scope>NUCLEOTIDE SEQUENCE [LARGE SCALE GENOMIC DNA]</scope>
</reference>
<evidence type="ECO:0000259" key="6">
    <source>
        <dbReference type="Pfam" id="PF07993"/>
    </source>
</evidence>
<dbReference type="CDD" id="cd05236">
    <property type="entry name" value="FAR-N_SDR_e"/>
    <property type="match status" value="1"/>
</dbReference>
<dbReference type="CDD" id="cd09071">
    <property type="entry name" value="FAR_C"/>
    <property type="match status" value="1"/>
</dbReference>
<dbReference type="SUPFAM" id="SSF51735">
    <property type="entry name" value="NAD(P)-binding Rossmann-fold domains"/>
    <property type="match status" value="1"/>
</dbReference>
<comment type="similarity">
    <text evidence="1 4">Belongs to the fatty acyl-CoA reductase family.</text>
</comment>
<gene>
    <name evidence="7" type="ORF">MERR_LOCUS47743</name>
</gene>
<name>A0A6D2L7H8_9BRAS</name>
<evidence type="ECO:0000313" key="8">
    <source>
        <dbReference type="Proteomes" id="UP000467841"/>
    </source>
</evidence>
<sequence length="512" mass="57614">MLLPRETSLKAVTPLMMPDTETSSDSEGIGIVSFLKGKSYLVTGATGFLAKVLIEKLLRASPEIGKIFILMKSKDQESANKRLYHEIISSDLFKLLKQMHGSSYEAFMESKLIPVIGDIGEDNLGIKSEIADKISEEIDVIISCAGRTTFIDRYDSALSVNALGPGRLLSFGKKCKKLKLFLHFSTAYVTGKKEGTVVETPLCIGENITSDLNIEYELKLASEAVRKFNGSEEVKKLKQLGMERAQHYGWGNTYTFTKAMGESTIQSKRGDLPVMIIRPSVIESSYKEPFPGWLQGIRMSAPLILAYGKDQNFDMLGDYQSYFDIIPVDMVVNATIAAMAKHGCGNVSELKVYNVTSASHASRMRIGELMDLSRQHLCDSPLRETTKDLEPITFHSSLEGFISYVSKRLAKQEREMKSGEGEGEGESQYTTLSMRGKRKLKYFVLLAKTYQPYMFLQARFDDSNTRSLIKELSMEERKMFDFDSTCIDWEDYIVNVHLPGVKRELFRKSSRL</sequence>
<dbReference type="Pfam" id="PF03015">
    <property type="entry name" value="Sterile"/>
    <property type="match status" value="1"/>
</dbReference>
<keyword evidence="2 4" id="KW-0444">Lipid biosynthesis</keyword>
<evidence type="ECO:0000313" key="7">
    <source>
        <dbReference type="EMBL" id="CAA7060507.1"/>
    </source>
</evidence>
<dbReference type="InterPro" id="IPR036291">
    <property type="entry name" value="NAD(P)-bd_dom_sf"/>
</dbReference>
<dbReference type="InterPro" id="IPR033640">
    <property type="entry name" value="FAR_C"/>
</dbReference>
<evidence type="ECO:0000256" key="3">
    <source>
        <dbReference type="ARBA" id="ARBA00023098"/>
    </source>
</evidence>
<organism evidence="7 8">
    <name type="scientific">Microthlaspi erraticum</name>
    <dbReference type="NCBI Taxonomy" id="1685480"/>
    <lineage>
        <taxon>Eukaryota</taxon>
        <taxon>Viridiplantae</taxon>
        <taxon>Streptophyta</taxon>
        <taxon>Embryophyta</taxon>
        <taxon>Tracheophyta</taxon>
        <taxon>Spermatophyta</taxon>
        <taxon>Magnoliopsida</taxon>
        <taxon>eudicotyledons</taxon>
        <taxon>Gunneridae</taxon>
        <taxon>Pentapetalae</taxon>
        <taxon>rosids</taxon>
        <taxon>malvids</taxon>
        <taxon>Brassicales</taxon>
        <taxon>Brassicaceae</taxon>
        <taxon>Coluteocarpeae</taxon>
        <taxon>Microthlaspi</taxon>
    </lineage>
</organism>
<dbReference type="PANTHER" id="PTHR11011:SF66">
    <property type="entry name" value="FATTY ACYL-COA REDUCTASE 6, CHLOROPLASTIC"/>
    <property type="match status" value="1"/>
</dbReference>
<evidence type="ECO:0000259" key="5">
    <source>
        <dbReference type="Pfam" id="PF03015"/>
    </source>
</evidence>
<dbReference type="GO" id="GO:0102965">
    <property type="term" value="F:alcohol-forming long-chain fatty acyl-CoA reductase activity"/>
    <property type="evidence" value="ECO:0007669"/>
    <property type="project" value="UniProtKB-EC"/>
</dbReference>
<dbReference type="PANTHER" id="PTHR11011">
    <property type="entry name" value="MALE STERILITY PROTEIN 2-RELATED"/>
    <property type="match status" value="1"/>
</dbReference>
<dbReference type="EC" id="1.2.1.84" evidence="4"/>
<dbReference type="Gene3D" id="3.40.50.720">
    <property type="entry name" value="NAD(P)-binding Rossmann-like Domain"/>
    <property type="match status" value="1"/>
</dbReference>
<evidence type="ECO:0000256" key="1">
    <source>
        <dbReference type="ARBA" id="ARBA00005928"/>
    </source>
</evidence>
<protein>
    <recommendedName>
        <fullName evidence="4">Fatty acyl-CoA reductase</fullName>
        <ecNumber evidence="4">1.2.1.84</ecNumber>
    </recommendedName>
</protein>
<dbReference type="GO" id="GO:0035336">
    <property type="term" value="P:long-chain fatty-acyl-CoA metabolic process"/>
    <property type="evidence" value="ECO:0007669"/>
    <property type="project" value="TreeGrafter"/>
</dbReference>
<dbReference type="EMBL" id="CACVBM020001829">
    <property type="protein sequence ID" value="CAA7060507.1"/>
    <property type="molecule type" value="Genomic_DNA"/>
</dbReference>
<keyword evidence="4" id="KW-0521">NADP</keyword>
<feature type="domain" description="Fatty acyl-CoA reductase C-terminal" evidence="5">
    <location>
        <begin position="439"/>
        <end position="507"/>
    </location>
</feature>
<dbReference type="GO" id="GO:0080019">
    <property type="term" value="F:alcohol-forming very long-chain fatty acyl-CoA reductase activity"/>
    <property type="evidence" value="ECO:0007669"/>
    <property type="project" value="InterPro"/>
</dbReference>
<dbReference type="AlphaFoldDB" id="A0A6D2L7H8"/>
<feature type="domain" description="Thioester reductase (TE)" evidence="6">
    <location>
        <begin position="42"/>
        <end position="335"/>
    </location>
</feature>
<dbReference type="InterPro" id="IPR026055">
    <property type="entry name" value="FAR"/>
</dbReference>
<evidence type="ECO:0000256" key="2">
    <source>
        <dbReference type="ARBA" id="ARBA00022516"/>
    </source>
</evidence>
<dbReference type="GO" id="GO:0010345">
    <property type="term" value="P:suberin biosynthetic process"/>
    <property type="evidence" value="ECO:0007669"/>
    <property type="project" value="TreeGrafter"/>
</dbReference>
<accession>A0A6D2L7H8</accession>
<dbReference type="OrthoDB" id="429813at2759"/>
<evidence type="ECO:0000256" key="4">
    <source>
        <dbReference type="RuleBase" id="RU363097"/>
    </source>
</evidence>
<dbReference type="InterPro" id="IPR013120">
    <property type="entry name" value="FAR_NAD-bd"/>
</dbReference>
<keyword evidence="3 4" id="KW-0443">Lipid metabolism</keyword>
<dbReference type="Proteomes" id="UP000467841">
    <property type="component" value="Unassembled WGS sequence"/>
</dbReference>